<reference evidence="2 3" key="1">
    <citation type="submission" date="2016-05" db="EMBL/GenBank/DDBJ databases">
        <title>A degradative enzymes factory behind the ericoid mycorrhizal symbiosis.</title>
        <authorList>
            <consortium name="DOE Joint Genome Institute"/>
            <person name="Martino E."/>
            <person name="Morin E."/>
            <person name="Grelet G."/>
            <person name="Kuo A."/>
            <person name="Kohler A."/>
            <person name="Daghino S."/>
            <person name="Barry K."/>
            <person name="Choi C."/>
            <person name="Cichocki N."/>
            <person name="Clum A."/>
            <person name="Copeland A."/>
            <person name="Hainaut M."/>
            <person name="Haridas S."/>
            <person name="Labutti K."/>
            <person name="Lindquist E."/>
            <person name="Lipzen A."/>
            <person name="Khouja H.-R."/>
            <person name="Murat C."/>
            <person name="Ohm R."/>
            <person name="Olson A."/>
            <person name="Spatafora J."/>
            <person name="Veneault-Fourrey C."/>
            <person name="Henrissat B."/>
            <person name="Grigoriev I."/>
            <person name="Martin F."/>
            <person name="Perotto S."/>
        </authorList>
    </citation>
    <scope>NUCLEOTIDE SEQUENCE [LARGE SCALE GENOMIC DNA]</scope>
    <source>
        <strain evidence="2 3">UAMH 7357</strain>
    </source>
</reference>
<proteinExistence type="predicted"/>
<evidence type="ECO:0000256" key="1">
    <source>
        <dbReference type="SAM" id="MobiDB-lite"/>
    </source>
</evidence>
<organism evidence="2 3">
    <name type="scientific">Hyaloscypha hepaticicola</name>
    <dbReference type="NCBI Taxonomy" id="2082293"/>
    <lineage>
        <taxon>Eukaryota</taxon>
        <taxon>Fungi</taxon>
        <taxon>Dikarya</taxon>
        <taxon>Ascomycota</taxon>
        <taxon>Pezizomycotina</taxon>
        <taxon>Leotiomycetes</taxon>
        <taxon>Helotiales</taxon>
        <taxon>Hyaloscyphaceae</taxon>
        <taxon>Hyaloscypha</taxon>
    </lineage>
</organism>
<feature type="region of interest" description="Disordered" evidence="1">
    <location>
        <begin position="176"/>
        <end position="211"/>
    </location>
</feature>
<dbReference type="EMBL" id="KZ613469">
    <property type="protein sequence ID" value="PMD26024.1"/>
    <property type="molecule type" value="Genomic_DNA"/>
</dbReference>
<evidence type="ECO:0000313" key="2">
    <source>
        <dbReference type="EMBL" id="PMD26024.1"/>
    </source>
</evidence>
<gene>
    <name evidence="2" type="ORF">NA56DRAFT_699105</name>
</gene>
<accession>A0A2J6QIF2</accession>
<name>A0A2J6QIF2_9HELO</name>
<protein>
    <submittedName>
        <fullName evidence="2">Uncharacterized protein</fullName>
    </submittedName>
</protein>
<dbReference type="Proteomes" id="UP000235672">
    <property type="component" value="Unassembled WGS sequence"/>
</dbReference>
<dbReference type="AlphaFoldDB" id="A0A2J6QIF2"/>
<feature type="compositionally biased region" description="Polar residues" evidence="1">
    <location>
        <begin position="178"/>
        <end position="196"/>
    </location>
</feature>
<sequence>MQTLRGGITLYVATTSSRLMKTVVPMLDCISVFERVISSCRCAHDCRVLERARISTDAAWAVIGRSDDVLERGHDGGGGSDDNTRNLQKPCDVHAGSRAVKSGVGNTGASRALDIKPGQLMARFGEDKVDGGSYEGRSAREVKYFVLWQVRGDSIKYFRWPRNFVSGDGEDTGKVEWNTENGINGWSKLKSPQNGPTEAKDQFSEDDEIEM</sequence>
<keyword evidence="3" id="KW-1185">Reference proteome</keyword>
<evidence type="ECO:0000313" key="3">
    <source>
        <dbReference type="Proteomes" id="UP000235672"/>
    </source>
</evidence>